<dbReference type="GO" id="GO:0071555">
    <property type="term" value="P:cell wall organization"/>
    <property type="evidence" value="ECO:0007669"/>
    <property type="project" value="UniProtKB-KW"/>
</dbReference>
<dbReference type="GO" id="GO:0003723">
    <property type="term" value="F:RNA binding"/>
    <property type="evidence" value="ECO:0007669"/>
    <property type="project" value="UniProtKB-UniRule"/>
</dbReference>
<evidence type="ECO:0000256" key="1">
    <source>
        <dbReference type="ARBA" id="ARBA00022490"/>
    </source>
</evidence>
<keyword evidence="2 3" id="KW-0694">RNA-binding</keyword>
<keyword evidence="3" id="KW-0143">Chaperone</keyword>
<feature type="domain" description="KH type-2" evidence="4">
    <location>
        <begin position="4"/>
        <end position="72"/>
    </location>
</feature>
<sequence length="72" mass="8224">MKDVVEYLVRYLVDRPEAVRVQVRRGKEGIVYLVEVAPEDKGRLIGKGGRVIESLRTVVRAYAKRKVGVEVR</sequence>
<evidence type="ECO:0000259" key="4">
    <source>
        <dbReference type="PROSITE" id="PS50823"/>
    </source>
</evidence>
<dbReference type="CDD" id="cd22533">
    <property type="entry name" value="KH-II_YlqC-like"/>
    <property type="match status" value="1"/>
</dbReference>
<evidence type="ECO:0000313" key="5">
    <source>
        <dbReference type="EMBL" id="AMA75613.1"/>
    </source>
</evidence>
<protein>
    <recommendedName>
        <fullName evidence="3">RNA-binding protein KhpA</fullName>
    </recommendedName>
    <alternativeName>
        <fullName evidence="3">KH-domain protein A</fullName>
    </alternativeName>
</protein>
<dbReference type="KEGG" id="tpar:AV541_05580"/>
<dbReference type="InterPro" id="IPR020627">
    <property type="entry name" value="KhpA"/>
</dbReference>
<organism evidence="5 6">
    <name type="scientific">Thermus parvatiensis</name>
    <dbReference type="NCBI Taxonomy" id="456163"/>
    <lineage>
        <taxon>Bacteria</taxon>
        <taxon>Thermotogati</taxon>
        <taxon>Deinococcota</taxon>
        <taxon>Deinococci</taxon>
        <taxon>Thermales</taxon>
        <taxon>Thermaceae</taxon>
        <taxon>Thermus</taxon>
    </lineage>
</organism>
<dbReference type="Gene3D" id="3.30.300.20">
    <property type="match status" value="1"/>
</dbReference>
<dbReference type="InterPro" id="IPR004044">
    <property type="entry name" value="KH_dom_type_2"/>
</dbReference>
<keyword evidence="3" id="KW-0133">Cell shape</keyword>
<dbReference type="GO" id="GO:0008360">
    <property type="term" value="P:regulation of cell shape"/>
    <property type="evidence" value="ECO:0007669"/>
    <property type="project" value="UniProtKB-KW"/>
</dbReference>
<proteinExistence type="inferred from homology"/>
<dbReference type="SUPFAM" id="SSF54814">
    <property type="entry name" value="Prokaryotic type KH domain (KH-domain type II)"/>
    <property type="match status" value="1"/>
</dbReference>
<dbReference type="HAMAP" id="MF_00088">
    <property type="entry name" value="KhpA"/>
    <property type="match status" value="1"/>
</dbReference>
<evidence type="ECO:0000256" key="3">
    <source>
        <dbReference type="HAMAP-Rule" id="MF_00088"/>
    </source>
</evidence>
<dbReference type="PANTHER" id="PTHR34654:SF1">
    <property type="entry name" value="RNA-BINDING PROTEIN KHPA"/>
    <property type="match status" value="1"/>
</dbReference>
<dbReference type="Proteomes" id="UP000061630">
    <property type="component" value="Chromosome"/>
</dbReference>
<reference evidence="5 6" key="1">
    <citation type="submission" date="2016-01" db="EMBL/GenBank/DDBJ databases">
        <title>Genome sequence of Thermus parvatiensis, a thermophile isolated from a hot water spring.</title>
        <authorList>
            <person name="Tripathi C."/>
            <person name="Lal R."/>
        </authorList>
    </citation>
    <scope>NUCLEOTIDE SEQUENCE [LARGE SCALE GENOMIC DNA]</scope>
    <source>
        <strain evidence="5 6">RL</strain>
    </source>
</reference>
<accession>A0A0X8D819</accession>
<comment type="similarity">
    <text evidence="3">Belongs to the KhpA RNA-binding protein family.</text>
</comment>
<keyword evidence="3" id="KW-0961">Cell wall biogenesis/degradation</keyword>
<dbReference type="PROSITE" id="PS50084">
    <property type="entry name" value="KH_TYPE_1"/>
    <property type="match status" value="1"/>
</dbReference>
<evidence type="ECO:0000256" key="2">
    <source>
        <dbReference type="ARBA" id="ARBA00022884"/>
    </source>
</evidence>
<dbReference type="EMBL" id="CP014141">
    <property type="protein sequence ID" value="AMA75613.1"/>
    <property type="molecule type" value="Genomic_DNA"/>
</dbReference>
<keyword evidence="1 3" id="KW-0963">Cytoplasm</keyword>
<dbReference type="GO" id="GO:0005737">
    <property type="term" value="C:cytoplasm"/>
    <property type="evidence" value="ECO:0007669"/>
    <property type="project" value="UniProtKB-SubCell"/>
</dbReference>
<dbReference type="InterPro" id="IPR009019">
    <property type="entry name" value="KH_sf_prok-type"/>
</dbReference>
<dbReference type="Pfam" id="PF13083">
    <property type="entry name" value="KH_KhpA-B"/>
    <property type="match status" value="1"/>
</dbReference>
<dbReference type="InterPro" id="IPR015946">
    <property type="entry name" value="KH_dom-like_a/b"/>
</dbReference>
<dbReference type="GO" id="GO:0009252">
    <property type="term" value="P:peptidoglycan biosynthetic process"/>
    <property type="evidence" value="ECO:0007669"/>
    <property type="project" value="UniProtKB-UniRule"/>
</dbReference>
<gene>
    <name evidence="3" type="primary">khpA</name>
    <name evidence="5" type="ORF">AV541_05580</name>
</gene>
<comment type="subunit">
    <text evidence="3">Forms a complex with KhpB.</text>
</comment>
<dbReference type="PANTHER" id="PTHR34654">
    <property type="entry name" value="UPF0109 PROTEIN SCO5592"/>
    <property type="match status" value="1"/>
</dbReference>
<dbReference type="RefSeq" id="WP_060384447.1">
    <property type="nucleotide sequence ID" value="NZ_CP014141.1"/>
</dbReference>
<comment type="function">
    <text evidence="3">A probable RNA chaperone. Forms a complex with KhpB which binds to cellular RNA and controls its expression. Plays a role in peptidoglycan (PG) homeostasis and cell length regulation.</text>
</comment>
<evidence type="ECO:0000313" key="6">
    <source>
        <dbReference type="Proteomes" id="UP000061630"/>
    </source>
</evidence>
<dbReference type="AlphaFoldDB" id="A0A0X8D819"/>
<name>A0A0X8D819_9DEIN</name>
<comment type="subcellular location">
    <subcellularLocation>
        <location evidence="3">Cytoplasm</location>
    </subcellularLocation>
</comment>
<dbReference type="PROSITE" id="PS50823">
    <property type="entry name" value="KH_TYPE_2"/>
    <property type="match status" value="1"/>
</dbReference>